<accession>A0AAF0T7U5</accession>
<keyword evidence="8 11" id="KW-0408">Iron</keyword>
<dbReference type="GO" id="GO:0005506">
    <property type="term" value="F:iron ion binding"/>
    <property type="evidence" value="ECO:0007669"/>
    <property type="project" value="InterPro"/>
</dbReference>
<dbReference type="InterPro" id="IPR036396">
    <property type="entry name" value="Cyt_P450_sf"/>
</dbReference>
<dbReference type="InterPro" id="IPR001128">
    <property type="entry name" value="Cyt_P450"/>
</dbReference>
<evidence type="ECO:0000256" key="1">
    <source>
        <dbReference type="ARBA" id="ARBA00004370"/>
    </source>
</evidence>
<evidence type="ECO:0000256" key="7">
    <source>
        <dbReference type="ARBA" id="ARBA00023002"/>
    </source>
</evidence>
<dbReference type="Pfam" id="PF00067">
    <property type="entry name" value="p450"/>
    <property type="match status" value="1"/>
</dbReference>
<dbReference type="AlphaFoldDB" id="A0AAF0T7U5"/>
<dbReference type="PRINTS" id="PR00463">
    <property type="entry name" value="EP450I"/>
</dbReference>
<evidence type="ECO:0000256" key="9">
    <source>
        <dbReference type="ARBA" id="ARBA00023033"/>
    </source>
</evidence>
<gene>
    <name evidence="14" type="ORF">MTR67_004492</name>
</gene>
<dbReference type="InterPro" id="IPR017972">
    <property type="entry name" value="Cyt_P450_CS"/>
</dbReference>
<evidence type="ECO:0000313" key="15">
    <source>
        <dbReference type="Proteomes" id="UP001234989"/>
    </source>
</evidence>
<feature type="binding site" description="axial binding residue" evidence="11">
    <location>
        <position position="461"/>
    </location>
    <ligand>
        <name>heme</name>
        <dbReference type="ChEBI" id="CHEBI:30413"/>
    </ligand>
    <ligandPart>
        <name>Fe</name>
        <dbReference type="ChEBI" id="CHEBI:18248"/>
    </ligandPart>
</feature>
<evidence type="ECO:0000256" key="6">
    <source>
        <dbReference type="ARBA" id="ARBA00022989"/>
    </source>
</evidence>
<keyword evidence="7 12" id="KW-0560">Oxidoreductase</keyword>
<comment type="subcellular location">
    <subcellularLocation>
        <location evidence="1">Membrane</location>
    </subcellularLocation>
</comment>
<evidence type="ECO:0000256" key="3">
    <source>
        <dbReference type="ARBA" id="ARBA00022617"/>
    </source>
</evidence>
<dbReference type="GO" id="GO:0004497">
    <property type="term" value="F:monooxygenase activity"/>
    <property type="evidence" value="ECO:0007669"/>
    <property type="project" value="UniProtKB-KW"/>
</dbReference>
<evidence type="ECO:0008006" key="16">
    <source>
        <dbReference type="Google" id="ProtNLM"/>
    </source>
</evidence>
<comment type="similarity">
    <text evidence="2 12">Belongs to the cytochrome P450 family.</text>
</comment>
<evidence type="ECO:0000256" key="4">
    <source>
        <dbReference type="ARBA" id="ARBA00022692"/>
    </source>
</evidence>
<dbReference type="InterPro" id="IPR002401">
    <property type="entry name" value="Cyt_P450_E_grp-I"/>
</dbReference>
<evidence type="ECO:0000256" key="12">
    <source>
        <dbReference type="RuleBase" id="RU000461"/>
    </source>
</evidence>
<evidence type="ECO:0000256" key="5">
    <source>
        <dbReference type="ARBA" id="ARBA00022723"/>
    </source>
</evidence>
<keyword evidence="5 11" id="KW-0479">Metal-binding</keyword>
<comment type="cofactor">
    <cofactor evidence="11">
        <name>heme</name>
        <dbReference type="ChEBI" id="CHEBI:30413"/>
    </cofactor>
</comment>
<dbReference type="Gene3D" id="1.10.630.10">
    <property type="entry name" value="Cytochrome P450"/>
    <property type="match status" value="1"/>
</dbReference>
<dbReference type="SUPFAM" id="SSF48264">
    <property type="entry name" value="Cytochrome P450"/>
    <property type="match status" value="1"/>
</dbReference>
<dbReference type="Proteomes" id="UP001234989">
    <property type="component" value="Chromosome 1"/>
</dbReference>
<feature type="transmembrane region" description="Helical" evidence="13">
    <location>
        <begin position="6"/>
        <end position="31"/>
    </location>
</feature>
<dbReference type="PANTHER" id="PTHR24282:SF260">
    <property type="entry name" value="CYTOCHROME P450 714C2-LIKE"/>
    <property type="match status" value="1"/>
</dbReference>
<dbReference type="PROSITE" id="PS00086">
    <property type="entry name" value="CYTOCHROME_P450"/>
    <property type="match status" value="1"/>
</dbReference>
<dbReference type="PRINTS" id="PR00385">
    <property type="entry name" value="P450"/>
</dbReference>
<evidence type="ECO:0000256" key="2">
    <source>
        <dbReference type="ARBA" id="ARBA00010617"/>
    </source>
</evidence>
<evidence type="ECO:0000256" key="10">
    <source>
        <dbReference type="ARBA" id="ARBA00023136"/>
    </source>
</evidence>
<name>A0AAF0T7U5_SOLVR</name>
<keyword evidence="10 13" id="KW-0472">Membrane</keyword>
<dbReference type="GO" id="GO:0016020">
    <property type="term" value="C:membrane"/>
    <property type="evidence" value="ECO:0007669"/>
    <property type="project" value="UniProtKB-SubCell"/>
</dbReference>
<dbReference type="EMBL" id="CP133612">
    <property type="protein sequence ID" value="WMV11107.1"/>
    <property type="molecule type" value="Genomic_DNA"/>
</dbReference>
<dbReference type="InterPro" id="IPR050665">
    <property type="entry name" value="Cytochrome_P450_Monooxygen"/>
</dbReference>
<sequence>MATQQLLIISSLVLCGSLVLFFAYLTNFLLLHPRKLRSKLQSQGIKGPSSLSFLYGNIKKQATPEETNNQELEENKHTWPSRVFSHIKQWQIEYGSIFMYSSGTIQILCVTDADMVKEISLNLGKPSYLSKDHGPLLGQGIFSSNGPYWAHQRKIIAPEFYLNKVKEMVKLMVESTSNMIESWDERTRNSEGKSEVKVDDDLKSLSADIISSACFGSSYAEGEQMFLKLQTLQMVMSKVPIGVPGLRHIPSKHNREIWRLDKEIKAMILKIVRARRSPTHEKDLLQLILDAAKSYEESGGDQLPADVSAEMFIVDNCKSIYFAGHENTGLTASWCLMLLAAYPEWQARARAEVLDVCGTELPNDSMLRQMKVLTMIIHETLRLYPPVAFVVREALQDISFKRIEIPKGTNIEIPIPILHQQSELWGPDTYQFNPERFAKGIAKACKVPSAYIPFGIGSRTCVGQNFAMIELKVIVSMILSRFTFSLSPGYQHSPVFRLVLEPEHGIYLYLQRI</sequence>
<dbReference type="GO" id="GO:0016705">
    <property type="term" value="F:oxidoreductase activity, acting on paired donors, with incorporation or reduction of molecular oxygen"/>
    <property type="evidence" value="ECO:0007669"/>
    <property type="project" value="InterPro"/>
</dbReference>
<protein>
    <recommendedName>
        <fullName evidence="16">Cytochrome P450</fullName>
    </recommendedName>
</protein>
<evidence type="ECO:0000256" key="13">
    <source>
        <dbReference type="SAM" id="Phobius"/>
    </source>
</evidence>
<keyword evidence="3 11" id="KW-0349">Heme</keyword>
<dbReference type="GO" id="GO:0020037">
    <property type="term" value="F:heme binding"/>
    <property type="evidence" value="ECO:0007669"/>
    <property type="project" value="InterPro"/>
</dbReference>
<keyword evidence="4 13" id="KW-0812">Transmembrane</keyword>
<keyword evidence="9 12" id="KW-0503">Monooxygenase</keyword>
<proteinExistence type="inferred from homology"/>
<evidence type="ECO:0000256" key="8">
    <source>
        <dbReference type="ARBA" id="ARBA00023004"/>
    </source>
</evidence>
<evidence type="ECO:0000256" key="11">
    <source>
        <dbReference type="PIRSR" id="PIRSR602401-1"/>
    </source>
</evidence>
<evidence type="ECO:0000313" key="14">
    <source>
        <dbReference type="EMBL" id="WMV11107.1"/>
    </source>
</evidence>
<reference evidence="14" key="1">
    <citation type="submission" date="2023-08" db="EMBL/GenBank/DDBJ databases">
        <title>A de novo genome assembly of Solanum verrucosum Schlechtendal, a Mexican diploid species geographically isolated from the other diploid A-genome species in potato relatives.</title>
        <authorList>
            <person name="Hosaka K."/>
        </authorList>
    </citation>
    <scope>NUCLEOTIDE SEQUENCE</scope>
    <source>
        <tissue evidence="14">Young leaves</tissue>
    </source>
</reference>
<dbReference type="PANTHER" id="PTHR24282">
    <property type="entry name" value="CYTOCHROME P450 FAMILY MEMBER"/>
    <property type="match status" value="1"/>
</dbReference>
<keyword evidence="6 13" id="KW-1133">Transmembrane helix</keyword>
<organism evidence="14 15">
    <name type="scientific">Solanum verrucosum</name>
    <dbReference type="NCBI Taxonomy" id="315347"/>
    <lineage>
        <taxon>Eukaryota</taxon>
        <taxon>Viridiplantae</taxon>
        <taxon>Streptophyta</taxon>
        <taxon>Embryophyta</taxon>
        <taxon>Tracheophyta</taxon>
        <taxon>Spermatophyta</taxon>
        <taxon>Magnoliopsida</taxon>
        <taxon>eudicotyledons</taxon>
        <taxon>Gunneridae</taxon>
        <taxon>Pentapetalae</taxon>
        <taxon>asterids</taxon>
        <taxon>lamiids</taxon>
        <taxon>Solanales</taxon>
        <taxon>Solanaceae</taxon>
        <taxon>Solanoideae</taxon>
        <taxon>Solaneae</taxon>
        <taxon>Solanum</taxon>
    </lineage>
</organism>
<keyword evidence="15" id="KW-1185">Reference proteome</keyword>